<feature type="region of interest" description="Disordered" evidence="1">
    <location>
        <begin position="144"/>
        <end position="237"/>
    </location>
</feature>
<feature type="compositionally biased region" description="Basic and acidic residues" evidence="1">
    <location>
        <begin position="203"/>
        <end position="216"/>
    </location>
</feature>
<sequence length="555" mass="58692">MWRFGVAVYAVLQGIGLLWWLAFYPGMLSLDTVSSIRHVTTGPWDSRHSVLYDLLIGASLKLTGDLGALTLAQTAGLAAALAWLCVALARLGVPRWATAGAALLLALLPSSGSFAVTMWKDIPYTICLILVTATVAELLARRRTRRPYTDPPGGDPSASTGTGPDGDADTLQAADTAEGADPTKDAGTREDADPTKDAGSVSGREHAGPAVPDHRAGAPTGSPTGAEGPEDRGSRVGGRGERVLVAALGAELLALTLFRNNGFVTVVPLVALLVILLPGVRLRVLAAGVAALVVWAAVFLAGYRAAGIERGPSAHTFGTVLHDIAVVYAERPGSFRAEDLALMERVAPLEVWRRGGSTCFTINRLLFAKRFDWDAESRVHGRVLGLWADLLRREPGRIAGVQACRGSIAWWPVDRDPAAAGASYKYPKAAPRLEPRDAAHTHLVSTRPLSADLHRIGTAALPWSAEHSVLWRGALWAYLGYLSVIVLAVRRRAPALLALAAAVAAQQLSVLVLIPAQDARYMMPCLILGVVLSPAAFALKSSPCGSSTCDDVARR</sequence>
<dbReference type="OrthoDB" id="3874247at2"/>
<feature type="transmembrane region" description="Helical" evidence="2">
    <location>
        <begin position="284"/>
        <end position="303"/>
    </location>
</feature>
<protein>
    <recommendedName>
        <fullName evidence="5">Glycosyltransferase RgtA/B/C/D-like domain-containing protein</fullName>
    </recommendedName>
</protein>
<feature type="transmembrane region" description="Helical" evidence="2">
    <location>
        <begin position="66"/>
        <end position="89"/>
    </location>
</feature>
<accession>A0A3A4AU19</accession>
<keyword evidence="4" id="KW-1185">Reference proteome</keyword>
<evidence type="ECO:0008006" key="5">
    <source>
        <dbReference type="Google" id="ProtNLM"/>
    </source>
</evidence>
<evidence type="ECO:0000256" key="1">
    <source>
        <dbReference type="SAM" id="MobiDB-lite"/>
    </source>
</evidence>
<feature type="transmembrane region" description="Helical" evidence="2">
    <location>
        <begin position="469"/>
        <end position="489"/>
    </location>
</feature>
<evidence type="ECO:0000256" key="2">
    <source>
        <dbReference type="SAM" id="Phobius"/>
    </source>
</evidence>
<dbReference type="RefSeq" id="WP_119926004.1">
    <property type="nucleotide sequence ID" value="NZ_QZEY01000003.1"/>
</dbReference>
<organism evidence="3 4">
    <name type="scientific">Bailinhaonella thermotolerans</name>
    <dbReference type="NCBI Taxonomy" id="1070861"/>
    <lineage>
        <taxon>Bacteria</taxon>
        <taxon>Bacillati</taxon>
        <taxon>Actinomycetota</taxon>
        <taxon>Actinomycetes</taxon>
        <taxon>Streptosporangiales</taxon>
        <taxon>Streptosporangiaceae</taxon>
        <taxon>Bailinhaonella</taxon>
    </lineage>
</organism>
<name>A0A3A4AU19_9ACTN</name>
<proteinExistence type="predicted"/>
<feature type="transmembrane region" description="Helical" evidence="2">
    <location>
        <begin position="96"/>
        <end position="116"/>
    </location>
</feature>
<feature type="transmembrane region" description="Helical" evidence="2">
    <location>
        <begin position="122"/>
        <end position="140"/>
    </location>
</feature>
<evidence type="ECO:0000313" key="3">
    <source>
        <dbReference type="EMBL" id="RJL33045.1"/>
    </source>
</evidence>
<reference evidence="3 4" key="1">
    <citation type="submission" date="2018-09" db="EMBL/GenBank/DDBJ databases">
        <title>YIM 75507 draft genome.</title>
        <authorList>
            <person name="Tang S."/>
            <person name="Feng Y."/>
        </authorList>
    </citation>
    <scope>NUCLEOTIDE SEQUENCE [LARGE SCALE GENOMIC DNA]</scope>
    <source>
        <strain evidence="3 4">YIM 75507</strain>
    </source>
</reference>
<feature type="transmembrane region" description="Helical" evidence="2">
    <location>
        <begin position="495"/>
        <end position="514"/>
    </location>
</feature>
<feature type="transmembrane region" description="Helical" evidence="2">
    <location>
        <begin position="261"/>
        <end position="278"/>
    </location>
</feature>
<keyword evidence="2" id="KW-1133">Transmembrane helix</keyword>
<keyword evidence="2" id="KW-0812">Transmembrane</keyword>
<feature type="transmembrane region" description="Helical" evidence="2">
    <location>
        <begin position="7"/>
        <end position="27"/>
    </location>
</feature>
<keyword evidence="2" id="KW-0472">Membrane</keyword>
<comment type="caution">
    <text evidence="3">The sequence shown here is derived from an EMBL/GenBank/DDBJ whole genome shotgun (WGS) entry which is preliminary data.</text>
</comment>
<dbReference type="AlphaFoldDB" id="A0A3A4AU19"/>
<gene>
    <name evidence="3" type="ORF">D5H75_09265</name>
</gene>
<dbReference type="Proteomes" id="UP000265768">
    <property type="component" value="Unassembled WGS sequence"/>
</dbReference>
<feature type="compositionally biased region" description="Basic and acidic residues" evidence="1">
    <location>
        <begin position="181"/>
        <end position="196"/>
    </location>
</feature>
<dbReference type="EMBL" id="QZEY01000003">
    <property type="protein sequence ID" value="RJL33045.1"/>
    <property type="molecule type" value="Genomic_DNA"/>
</dbReference>
<evidence type="ECO:0000313" key="4">
    <source>
        <dbReference type="Proteomes" id="UP000265768"/>
    </source>
</evidence>